<comment type="caution">
    <text evidence="9">The sequence shown here is derived from an EMBL/GenBank/DDBJ whole genome shotgun (WGS) entry which is preliminary data.</text>
</comment>
<proteinExistence type="inferred from homology"/>
<dbReference type="SMART" id="SM01358">
    <property type="entry name" value="HBM"/>
    <property type="match status" value="1"/>
</dbReference>
<evidence type="ECO:0000256" key="1">
    <source>
        <dbReference type="ARBA" id="ARBA00023224"/>
    </source>
</evidence>
<dbReference type="PROSITE" id="PS50885">
    <property type="entry name" value="HAMP"/>
    <property type="match status" value="1"/>
</dbReference>
<sequence length="674" mass="70389">MLISRLTASMAIRTRILAGFGVILVILAVVAVSAYLGLERTAHEFDDYGHAVEIAADAADIETDVARFRHNMEAYLRSGREQDADAALAVEKKLGEDVARGEALAATAEEKAEFARLREVSAKMAGDFHRLLELERQRQTLTESELEKTGPAIDAAAERLIERAAALGDGQALLLANTALALALRARLHANLVLVRSESSTFESADTAFGRLEDVLRQLRAGAGGDRELAAELDRVAADAAAYRKAFAEGYRLDLEIRNLVDGTITVEGNQIDKEAEAIRAGAIAQERAIKAETHGTIAQAELLALLMGLGGIVLGAVLAWTIGGGIARPIVAMTAVMRRLAEGDREVAVPAQQRRDEIGAMAEAVQVFKDNAIEMERLAAEQRLEEERKATRQQAIDASIAAFQEKVSGILGTLSSASTEMQHTAESMSATAEETARQSNAAAASAEEASAGVQTVASASEELAASVHEIGRQVEESNRVAGEAVDQVQQTHGTVQGLAEAARRIGDVVQLINDIASQTNLLALNATIEAARAGEAGKGFAVVASEVKSLANQTAKATEDIAAQITGIQQATGGAVDAIEGIGSVISKVSEIAAAIAGAVEEQAAATQEIAQNVQQTAAGTSEVSANVAGLSQAANDTGAASAQVLSTAGDLARQATVLRDEVDSFLSSVRAA</sequence>
<dbReference type="PROSITE" id="PS50111">
    <property type="entry name" value="CHEMOTAXIS_TRANSDUC_2"/>
    <property type="match status" value="1"/>
</dbReference>
<comment type="similarity">
    <text evidence="2">Belongs to the methyl-accepting chemotaxis (MCP) protein family.</text>
</comment>
<dbReference type="EMBL" id="JBHRTR010000036">
    <property type="protein sequence ID" value="MFC3230199.1"/>
    <property type="molecule type" value="Genomic_DNA"/>
</dbReference>
<feature type="domain" description="HAMP" evidence="7">
    <location>
        <begin position="325"/>
        <end position="378"/>
    </location>
</feature>
<dbReference type="Pfam" id="PF00015">
    <property type="entry name" value="MCPsignal"/>
    <property type="match status" value="1"/>
</dbReference>
<dbReference type="Pfam" id="PF00672">
    <property type="entry name" value="HAMP"/>
    <property type="match status" value="1"/>
</dbReference>
<dbReference type="Proteomes" id="UP001595528">
    <property type="component" value="Unassembled WGS sequence"/>
</dbReference>
<dbReference type="CDD" id="cd06225">
    <property type="entry name" value="HAMP"/>
    <property type="match status" value="1"/>
</dbReference>
<accession>A0ABV7L6Y6</accession>
<dbReference type="PANTHER" id="PTHR32089">
    <property type="entry name" value="METHYL-ACCEPTING CHEMOTAXIS PROTEIN MCPB"/>
    <property type="match status" value="1"/>
</dbReference>
<keyword evidence="1 3" id="KW-0807">Transducer</keyword>
<evidence type="ECO:0000256" key="4">
    <source>
        <dbReference type="SAM" id="MobiDB-lite"/>
    </source>
</evidence>
<evidence type="ECO:0000313" key="9">
    <source>
        <dbReference type="EMBL" id="MFC3230199.1"/>
    </source>
</evidence>
<gene>
    <name evidence="9" type="ORF">ACFOGJ_23315</name>
</gene>
<dbReference type="Gene3D" id="6.10.340.10">
    <property type="match status" value="1"/>
</dbReference>
<dbReference type="InterPro" id="IPR004089">
    <property type="entry name" value="MCPsignal_dom"/>
</dbReference>
<evidence type="ECO:0000313" key="10">
    <source>
        <dbReference type="Proteomes" id="UP001595528"/>
    </source>
</evidence>
<keyword evidence="5" id="KW-1133">Transmembrane helix</keyword>
<feature type="domain" description="Methyl-accepting transducer" evidence="6">
    <location>
        <begin position="418"/>
        <end position="654"/>
    </location>
</feature>
<evidence type="ECO:0000256" key="5">
    <source>
        <dbReference type="SAM" id="Phobius"/>
    </source>
</evidence>
<feature type="region of interest" description="Disordered" evidence="4">
    <location>
        <begin position="420"/>
        <end position="448"/>
    </location>
</feature>
<dbReference type="SMART" id="SM00283">
    <property type="entry name" value="MA"/>
    <property type="match status" value="1"/>
</dbReference>
<evidence type="ECO:0000256" key="3">
    <source>
        <dbReference type="PROSITE-ProRule" id="PRU00284"/>
    </source>
</evidence>
<evidence type="ECO:0000259" key="8">
    <source>
        <dbReference type="PROSITE" id="PS51753"/>
    </source>
</evidence>
<feature type="domain" description="HBM" evidence="8">
    <location>
        <begin position="50"/>
        <end position="291"/>
    </location>
</feature>
<keyword evidence="5" id="KW-0472">Membrane</keyword>
<feature type="transmembrane region" description="Helical" evidence="5">
    <location>
        <begin position="303"/>
        <end position="324"/>
    </location>
</feature>
<name>A0ABV7L6Y6_9PROT</name>
<dbReference type="RefSeq" id="WP_379905141.1">
    <property type="nucleotide sequence ID" value="NZ_JBHRTR010000036.1"/>
</dbReference>
<dbReference type="SMART" id="SM00304">
    <property type="entry name" value="HAMP"/>
    <property type="match status" value="2"/>
</dbReference>
<keyword evidence="10" id="KW-1185">Reference proteome</keyword>
<feature type="compositionally biased region" description="Low complexity" evidence="4">
    <location>
        <begin position="425"/>
        <end position="448"/>
    </location>
</feature>
<evidence type="ECO:0000256" key="2">
    <source>
        <dbReference type="ARBA" id="ARBA00029447"/>
    </source>
</evidence>
<dbReference type="PANTHER" id="PTHR32089:SF112">
    <property type="entry name" value="LYSOZYME-LIKE PROTEIN-RELATED"/>
    <property type="match status" value="1"/>
</dbReference>
<keyword evidence="5" id="KW-0812">Transmembrane</keyword>
<feature type="transmembrane region" description="Helical" evidence="5">
    <location>
        <begin position="16"/>
        <end position="38"/>
    </location>
</feature>
<organism evidence="9 10">
    <name type="scientific">Marinibaculum pumilum</name>
    <dbReference type="NCBI Taxonomy" id="1766165"/>
    <lineage>
        <taxon>Bacteria</taxon>
        <taxon>Pseudomonadati</taxon>
        <taxon>Pseudomonadota</taxon>
        <taxon>Alphaproteobacteria</taxon>
        <taxon>Rhodospirillales</taxon>
        <taxon>Rhodospirillaceae</taxon>
        <taxon>Marinibaculum</taxon>
    </lineage>
</organism>
<dbReference type="PROSITE" id="PS51753">
    <property type="entry name" value="HBM"/>
    <property type="match status" value="1"/>
</dbReference>
<protein>
    <submittedName>
        <fullName evidence="9">Methyl-accepting chemotaxis protein</fullName>
    </submittedName>
</protein>
<reference evidence="10" key="1">
    <citation type="journal article" date="2019" name="Int. J. Syst. Evol. Microbiol.">
        <title>The Global Catalogue of Microorganisms (GCM) 10K type strain sequencing project: providing services to taxonomists for standard genome sequencing and annotation.</title>
        <authorList>
            <consortium name="The Broad Institute Genomics Platform"/>
            <consortium name="The Broad Institute Genome Sequencing Center for Infectious Disease"/>
            <person name="Wu L."/>
            <person name="Ma J."/>
        </authorList>
    </citation>
    <scope>NUCLEOTIDE SEQUENCE [LARGE SCALE GENOMIC DNA]</scope>
    <source>
        <strain evidence="10">KCTC 42964</strain>
    </source>
</reference>
<dbReference type="InterPro" id="IPR003660">
    <property type="entry name" value="HAMP_dom"/>
</dbReference>
<dbReference type="InterPro" id="IPR032255">
    <property type="entry name" value="HBM"/>
</dbReference>
<evidence type="ECO:0000259" key="7">
    <source>
        <dbReference type="PROSITE" id="PS50885"/>
    </source>
</evidence>
<dbReference type="Gene3D" id="1.10.287.950">
    <property type="entry name" value="Methyl-accepting chemotaxis protein"/>
    <property type="match status" value="1"/>
</dbReference>
<dbReference type="SUPFAM" id="SSF58104">
    <property type="entry name" value="Methyl-accepting chemotaxis protein (MCP) signaling domain"/>
    <property type="match status" value="1"/>
</dbReference>
<evidence type="ECO:0000259" key="6">
    <source>
        <dbReference type="PROSITE" id="PS50111"/>
    </source>
</evidence>